<evidence type="ECO:0000256" key="7">
    <source>
        <dbReference type="ARBA" id="ARBA00023015"/>
    </source>
</evidence>
<feature type="domain" description="C2H2-type" evidence="13">
    <location>
        <begin position="1032"/>
        <end position="1059"/>
    </location>
</feature>
<feature type="compositionally biased region" description="Low complexity" evidence="12">
    <location>
        <begin position="551"/>
        <end position="562"/>
    </location>
</feature>
<dbReference type="FunFam" id="3.30.160.60:FF:000100">
    <property type="entry name" value="Zinc finger 45-like"/>
    <property type="match status" value="3"/>
</dbReference>
<evidence type="ECO:0000256" key="11">
    <source>
        <dbReference type="PROSITE-ProRule" id="PRU00042"/>
    </source>
</evidence>
<dbReference type="Pfam" id="PF00096">
    <property type="entry name" value="zf-C2H2"/>
    <property type="match status" value="6"/>
</dbReference>
<feature type="domain" description="C2H2-type" evidence="13">
    <location>
        <begin position="945"/>
        <end position="972"/>
    </location>
</feature>
<comment type="caution">
    <text evidence="15">The sequence shown here is derived from an EMBL/GenBank/DDBJ whole genome shotgun (WGS) entry which is preliminary data.</text>
</comment>
<feature type="domain" description="MADF" evidence="14">
    <location>
        <begin position="14"/>
        <end position="106"/>
    </location>
</feature>
<accession>A0ABD0JJZ7</accession>
<dbReference type="Proteomes" id="UP001519460">
    <property type="component" value="Unassembled WGS sequence"/>
</dbReference>
<keyword evidence="3" id="KW-0479">Metal-binding</keyword>
<dbReference type="SUPFAM" id="SSF57667">
    <property type="entry name" value="beta-beta-alpha zinc fingers"/>
    <property type="match status" value="5"/>
</dbReference>
<evidence type="ECO:0008006" key="17">
    <source>
        <dbReference type="Google" id="ProtNLM"/>
    </source>
</evidence>
<dbReference type="PROSITE" id="PS00028">
    <property type="entry name" value="ZINC_FINGER_C2H2_1"/>
    <property type="match status" value="8"/>
</dbReference>
<dbReference type="PROSITE" id="PS51029">
    <property type="entry name" value="MADF"/>
    <property type="match status" value="3"/>
</dbReference>
<feature type="region of interest" description="Disordered" evidence="12">
    <location>
        <begin position="840"/>
        <end position="881"/>
    </location>
</feature>
<dbReference type="GO" id="GO:0005634">
    <property type="term" value="C:nucleus"/>
    <property type="evidence" value="ECO:0007669"/>
    <property type="project" value="UniProtKB-SubCell"/>
</dbReference>
<keyword evidence="10" id="KW-0539">Nucleus</keyword>
<feature type="region of interest" description="Disordered" evidence="12">
    <location>
        <begin position="317"/>
        <end position="342"/>
    </location>
</feature>
<feature type="domain" description="C2H2-type" evidence="13">
    <location>
        <begin position="889"/>
        <end position="916"/>
    </location>
</feature>
<evidence type="ECO:0000256" key="9">
    <source>
        <dbReference type="ARBA" id="ARBA00023163"/>
    </source>
</evidence>
<evidence type="ECO:0000313" key="15">
    <source>
        <dbReference type="EMBL" id="KAK7475342.1"/>
    </source>
</evidence>
<feature type="domain" description="MADF" evidence="14">
    <location>
        <begin position="460"/>
        <end position="544"/>
    </location>
</feature>
<dbReference type="Gene3D" id="3.30.160.60">
    <property type="entry name" value="Classic Zinc Finger"/>
    <property type="match status" value="9"/>
</dbReference>
<feature type="region of interest" description="Disordered" evidence="12">
    <location>
        <begin position="428"/>
        <end position="453"/>
    </location>
</feature>
<dbReference type="EMBL" id="JACVVK020000409">
    <property type="protein sequence ID" value="KAK7475342.1"/>
    <property type="molecule type" value="Genomic_DNA"/>
</dbReference>
<keyword evidence="7" id="KW-0805">Transcription regulation</keyword>
<dbReference type="PANTHER" id="PTHR24388">
    <property type="entry name" value="ZINC FINGER PROTEIN"/>
    <property type="match status" value="1"/>
</dbReference>
<gene>
    <name evidence="15" type="ORF">BaRGS_00033418</name>
</gene>
<keyword evidence="4" id="KW-0677">Repeat</keyword>
<feature type="region of interest" description="Disordered" evidence="12">
    <location>
        <begin position="544"/>
        <end position="596"/>
    </location>
</feature>
<dbReference type="InterPro" id="IPR006578">
    <property type="entry name" value="MADF-dom"/>
</dbReference>
<dbReference type="GO" id="GO:0003690">
    <property type="term" value="F:double-stranded DNA binding"/>
    <property type="evidence" value="ECO:0007669"/>
    <property type="project" value="UniProtKB-ARBA"/>
</dbReference>
<evidence type="ECO:0000256" key="3">
    <source>
        <dbReference type="ARBA" id="ARBA00022723"/>
    </source>
</evidence>
<feature type="domain" description="C2H2-type" evidence="13">
    <location>
        <begin position="917"/>
        <end position="944"/>
    </location>
</feature>
<dbReference type="InterPro" id="IPR050527">
    <property type="entry name" value="Snail/Krueppel_Znf"/>
</dbReference>
<dbReference type="SMART" id="SM00595">
    <property type="entry name" value="MADF"/>
    <property type="match status" value="3"/>
</dbReference>
<feature type="compositionally biased region" description="Polar residues" evidence="12">
    <location>
        <begin position="846"/>
        <end position="857"/>
    </location>
</feature>
<dbReference type="FunFam" id="3.30.160.60:FF:001480">
    <property type="entry name" value="Si:cabz01071911.3"/>
    <property type="match status" value="1"/>
</dbReference>
<dbReference type="InterPro" id="IPR036236">
    <property type="entry name" value="Znf_C2H2_sf"/>
</dbReference>
<feature type="domain" description="C2H2-type" evidence="13">
    <location>
        <begin position="1090"/>
        <end position="1117"/>
    </location>
</feature>
<evidence type="ECO:0000259" key="14">
    <source>
        <dbReference type="PROSITE" id="PS51029"/>
    </source>
</evidence>
<evidence type="ECO:0000259" key="13">
    <source>
        <dbReference type="PROSITE" id="PS50157"/>
    </source>
</evidence>
<evidence type="ECO:0000256" key="1">
    <source>
        <dbReference type="ARBA" id="ARBA00004123"/>
    </source>
</evidence>
<dbReference type="AlphaFoldDB" id="A0ABD0JJZ7"/>
<evidence type="ECO:0000256" key="4">
    <source>
        <dbReference type="ARBA" id="ARBA00022737"/>
    </source>
</evidence>
<dbReference type="PROSITE" id="PS50157">
    <property type="entry name" value="ZINC_FINGER_C2H2_2"/>
    <property type="match status" value="8"/>
</dbReference>
<evidence type="ECO:0000256" key="5">
    <source>
        <dbReference type="ARBA" id="ARBA00022771"/>
    </source>
</evidence>
<keyword evidence="5 11" id="KW-0863">Zinc-finger</keyword>
<proteinExistence type="inferred from homology"/>
<comment type="subcellular location">
    <subcellularLocation>
        <location evidence="1">Nucleus</location>
    </subcellularLocation>
</comment>
<feature type="domain" description="C2H2-type" evidence="13">
    <location>
        <begin position="1062"/>
        <end position="1089"/>
    </location>
</feature>
<name>A0ABD0JJZ7_9CAEN</name>
<evidence type="ECO:0000313" key="16">
    <source>
        <dbReference type="Proteomes" id="UP001519460"/>
    </source>
</evidence>
<dbReference type="InterPro" id="IPR013087">
    <property type="entry name" value="Znf_C2H2_type"/>
</dbReference>
<organism evidence="15 16">
    <name type="scientific">Batillaria attramentaria</name>
    <dbReference type="NCBI Taxonomy" id="370345"/>
    <lineage>
        <taxon>Eukaryota</taxon>
        <taxon>Metazoa</taxon>
        <taxon>Spiralia</taxon>
        <taxon>Lophotrochozoa</taxon>
        <taxon>Mollusca</taxon>
        <taxon>Gastropoda</taxon>
        <taxon>Caenogastropoda</taxon>
        <taxon>Sorbeoconcha</taxon>
        <taxon>Cerithioidea</taxon>
        <taxon>Batillariidae</taxon>
        <taxon>Batillaria</taxon>
    </lineage>
</organism>
<evidence type="ECO:0000256" key="12">
    <source>
        <dbReference type="SAM" id="MobiDB-lite"/>
    </source>
</evidence>
<keyword evidence="6" id="KW-0862">Zinc</keyword>
<dbReference type="Pfam" id="PF10545">
    <property type="entry name" value="MADF_DNA_bdg"/>
    <property type="match status" value="3"/>
</dbReference>
<keyword evidence="9" id="KW-0804">Transcription</keyword>
<evidence type="ECO:0000256" key="10">
    <source>
        <dbReference type="ARBA" id="ARBA00023242"/>
    </source>
</evidence>
<evidence type="ECO:0000256" key="8">
    <source>
        <dbReference type="ARBA" id="ARBA00023125"/>
    </source>
</evidence>
<dbReference type="FunFam" id="3.30.160.60:FF:001370">
    <property type="entry name" value="Zinc finger protein"/>
    <property type="match status" value="1"/>
</dbReference>
<feature type="domain" description="MADF" evidence="14">
    <location>
        <begin position="219"/>
        <end position="310"/>
    </location>
</feature>
<reference evidence="15 16" key="1">
    <citation type="journal article" date="2023" name="Sci. Data">
        <title>Genome assembly of the Korean intertidal mud-creeper Batillaria attramentaria.</title>
        <authorList>
            <person name="Patra A.K."/>
            <person name="Ho P.T."/>
            <person name="Jun S."/>
            <person name="Lee S.J."/>
            <person name="Kim Y."/>
            <person name="Won Y.J."/>
        </authorList>
    </citation>
    <scope>NUCLEOTIDE SEQUENCE [LARGE SCALE GENOMIC DNA]</scope>
    <source>
        <strain evidence="15">Wonlab-2016</strain>
    </source>
</reference>
<feature type="domain" description="C2H2-type" evidence="13">
    <location>
        <begin position="975"/>
        <end position="1002"/>
    </location>
</feature>
<dbReference type="GO" id="GO:0008270">
    <property type="term" value="F:zinc ion binding"/>
    <property type="evidence" value="ECO:0007669"/>
    <property type="project" value="UniProtKB-KW"/>
</dbReference>
<dbReference type="PANTHER" id="PTHR24388:SF53">
    <property type="entry name" value="CHORION TRANSCRIPTION FACTOR CF2-RELATED"/>
    <property type="match status" value="1"/>
</dbReference>
<comment type="similarity">
    <text evidence="2">Belongs to the krueppel C2H2-type zinc-finger protein family.</text>
</comment>
<evidence type="ECO:0000256" key="2">
    <source>
        <dbReference type="ARBA" id="ARBA00006991"/>
    </source>
</evidence>
<feature type="compositionally biased region" description="Basic and acidic residues" evidence="12">
    <location>
        <begin position="440"/>
        <end position="453"/>
    </location>
</feature>
<feature type="domain" description="C2H2-type" evidence="13">
    <location>
        <begin position="1003"/>
        <end position="1031"/>
    </location>
</feature>
<feature type="compositionally biased region" description="Polar residues" evidence="12">
    <location>
        <begin position="430"/>
        <end position="439"/>
    </location>
</feature>
<evidence type="ECO:0000256" key="6">
    <source>
        <dbReference type="ARBA" id="ARBA00022833"/>
    </source>
</evidence>
<protein>
    <recommendedName>
        <fullName evidence="17">MADF domain-containing protein</fullName>
    </recommendedName>
</protein>
<keyword evidence="8" id="KW-0238">DNA-binding</keyword>
<sequence length="1141" mass="128843">MLSLRQTSEEDVFQFISLVRDHPCIWDNNNHQYPDRGNAEQSYFSIAQKMGMTAADAEARFHTLRAQYTKCLGDMLKSNSVDQPDATVKPPWRFFDAMEFLRPHVMRMHEHKMQVPGDGDFGPSIVCGDSGYPAVNEDVGPVTVDGDFKPTVVAEYVGHTSLVGPGDFKHADVVGDCQHTPVGGDVGHTSEDVDFGLTPGSGALEKTLATHDEVLEVKRLIALIREHPCIWQQEHPYYHERSYAQKSFASIAQTMGNGMTAEDVRKKYKNLRTHYSKKLIHANTTGIAGKKKKIRWRYFHDLKFLLPYMVHKTRPSGQSLRMSVEESSQEAEDPQAGSNSSPTLWMQSTNCDKAANVLQTVGAFDEAKQTSSTVHALDTNIALKTEPEAFGPPDTHTDTTLDTVHSLPHPVLMVKCFQEEEANAVELSGEITSDQNVGNKQEEKGSEKGQRPMDDTEVFRLISLVRMHPCIWDANDDDYHNRKCARKSYAKIAKLMGRKEEELVRKFKNLRTHYGHVLHSTKRRRMREWWKFFSALSFLRPQRKKKPAILTQSHQSRTHQQTVPQPDNVGTPAQTDPRLHPHRGTNLPGTQRSAPAAASSAPDFISLYFNLDAEVQDTFRISWSSVPYEDQDKKCTPATKPCIHCHSPLVAVCVNPRCQIPADQSQKSGNMSAPSLEMSCTDENDVREKEFGISQSHALELDQRDHTRFSVLDTQQAQNVNSSSNHALFKPRLLPAVDSIKMEALTSETAEKVCNVPGFLTSLSQPMAEMPLCSSAWVTSGIGKYGLGECSTDRQDEHPPDLRQAGLISTSFADNSELHGDQTPSHTNCRQLIDPDFVEDYANAPTPVSHSDTQVESSEVVDETSHALQQGSGADREQRNRMDRKVFPYSCRICAATFRQKSDLVQHRRSHLGEKRFFCEICGNGFTKRGSLRTHMNRHKGIKPFACKLCPKAFSSPSDLKQHEPTHVSAEDKKFVCKICDRAFASLRYCKDHEIIHTGVKPFQCDLCGQRFARRRGVVLHRRTVHMGEKSYKCMCCEKRFSNLTAFRDHKQTHKECNSRPFVCTVCGFAFMSSRYLQKHRKIHSGFKKYVCDVCGKKFYEAGNLRVHMRVHTGEKPCICQVCGEAFRWESCLNKHMESCK</sequence>
<dbReference type="SMART" id="SM00355">
    <property type="entry name" value="ZnF_C2H2"/>
    <property type="match status" value="9"/>
</dbReference>
<keyword evidence="16" id="KW-1185">Reference proteome</keyword>